<evidence type="ECO:0000256" key="5">
    <source>
        <dbReference type="ARBA" id="ARBA00022801"/>
    </source>
</evidence>
<evidence type="ECO:0000256" key="7">
    <source>
        <dbReference type="ARBA" id="ARBA00023211"/>
    </source>
</evidence>
<keyword evidence="4" id="KW-0479">Metal-binding</keyword>
<dbReference type="Gene3D" id="1.10.510.10">
    <property type="entry name" value="Transferase(Phosphotransferase) domain 1"/>
    <property type="match status" value="1"/>
</dbReference>
<dbReference type="InterPro" id="IPR015797">
    <property type="entry name" value="NUDIX_hydrolase-like_dom_sf"/>
</dbReference>
<dbReference type="SUPFAM" id="SSF56112">
    <property type="entry name" value="Protein kinase-like (PK-like)"/>
    <property type="match status" value="1"/>
</dbReference>
<organism evidence="10 11">
    <name type="scientific">Glossina pallidipes</name>
    <name type="common">Tsetse fly</name>
    <dbReference type="NCBI Taxonomy" id="7398"/>
    <lineage>
        <taxon>Eukaryota</taxon>
        <taxon>Metazoa</taxon>
        <taxon>Ecdysozoa</taxon>
        <taxon>Arthropoda</taxon>
        <taxon>Hexapoda</taxon>
        <taxon>Insecta</taxon>
        <taxon>Pterygota</taxon>
        <taxon>Neoptera</taxon>
        <taxon>Endopterygota</taxon>
        <taxon>Diptera</taxon>
        <taxon>Brachycera</taxon>
        <taxon>Muscomorpha</taxon>
        <taxon>Hippoboscoidea</taxon>
        <taxon>Glossinidae</taxon>
        <taxon>Glossina</taxon>
    </lineage>
</organism>
<dbReference type="PROSITE" id="PS51462">
    <property type="entry name" value="NUDIX"/>
    <property type="match status" value="1"/>
</dbReference>
<evidence type="ECO:0000256" key="1">
    <source>
        <dbReference type="ARBA" id="ARBA00001936"/>
    </source>
</evidence>
<dbReference type="InterPro" id="IPR011009">
    <property type="entry name" value="Kinase-like_dom_sf"/>
</dbReference>
<keyword evidence="7" id="KW-0464">Manganese</keyword>
<feature type="domain" description="Nudix hydrolase" evidence="9">
    <location>
        <begin position="12"/>
        <end position="242"/>
    </location>
</feature>
<dbReference type="GO" id="GO:0016818">
    <property type="term" value="F:hydrolase activity, acting on acid anhydrides, in phosphorus-containing anhydrides"/>
    <property type="evidence" value="ECO:0007669"/>
    <property type="project" value="InterPro"/>
</dbReference>
<accession>A0A1B0ADF0</accession>
<evidence type="ECO:0000256" key="3">
    <source>
        <dbReference type="ARBA" id="ARBA00005582"/>
    </source>
</evidence>
<protein>
    <recommendedName>
        <fullName evidence="9">Nudix hydrolase domain-containing protein</fullName>
    </recommendedName>
</protein>
<dbReference type="SUPFAM" id="SSF55811">
    <property type="entry name" value="Nudix"/>
    <property type="match status" value="1"/>
</dbReference>
<evidence type="ECO:0000256" key="6">
    <source>
        <dbReference type="ARBA" id="ARBA00022842"/>
    </source>
</evidence>
<reference evidence="11" key="1">
    <citation type="submission" date="2014-03" db="EMBL/GenBank/DDBJ databases">
        <authorList>
            <person name="Aksoy S."/>
            <person name="Warren W."/>
            <person name="Wilson R.K."/>
        </authorList>
    </citation>
    <scope>NUCLEOTIDE SEQUENCE [LARGE SCALE GENOMIC DNA]</scope>
    <source>
        <strain evidence="11">IAEA</strain>
    </source>
</reference>
<feature type="region of interest" description="Disordered" evidence="8">
    <location>
        <begin position="392"/>
        <end position="415"/>
    </location>
</feature>
<keyword evidence="6" id="KW-0460">Magnesium</keyword>
<comment type="similarity">
    <text evidence="3">Belongs to the Nudix hydrolase family.</text>
</comment>
<dbReference type="PANTHER" id="PTHR12318">
    <property type="entry name" value="TESTOSTERONE-REGULATED PROTEIN RP2"/>
    <property type="match status" value="1"/>
</dbReference>
<keyword evidence="5" id="KW-0378">Hydrolase</keyword>
<proteinExistence type="inferred from homology"/>
<dbReference type="VEuPathDB" id="VectorBase:GPAI042073"/>
<dbReference type="InterPro" id="IPR000086">
    <property type="entry name" value="NUDIX_hydrolase_dom"/>
</dbReference>
<comment type="cofactor">
    <cofactor evidence="2">
        <name>Mg(2+)</name>
        <dbReference type="ChEBI" id="CHEBI:18420"/>
    </cofactor>
</comment>
<comment type="cofactor">
    <cofactor evidence="1">
        <name>Mn(2+)</name>
        <dbReference type="ChEBI" id="CHEBI:29035"/>
    </cofactor>
</comment>
<dbReference type="Proteomes" id="UP000092445">
    <property type="component" value="Unassembled WGS sequence"/>
</dbReference>
<reference evidence="10" key="2">
    <citation type="submission" date="2020-05" db="UniProtKB">
        <authorList>
            <consortium name="EnsemblMetazoa"/>
        </authorList>
    </citation>
    <scope>IDENTIFICATION</scope>
    <source>
        <strain evidence="10">IAEA</strain>
    </source>
</reference>
<evidence type="ECO:0000256" key="2">
    <source>
        <dbReference type="ARBA" id="ARBA00001946"/>
    </source>
</evidence>
<evidence type="ECO:0000256" key="8">
    <source>
        <dbReference type="SAM" id="MobiDB-lite"/>
    </source>
</evidence>
<sequence>MAREIAVPELPIWRDSASLIICVKTTDELRACNYKLLMLKRSDRTSLIDDQTVFPGGLYDDSDEAIEWLKYFEKFGVTEQMFDKLGGRCYDELYNSTNAMPSEISLRINALRETFEEVGVFLCRNRKQLLKPKQWSFCKPAYDYEQSYWQQIVHNDPRQFLRMCRELKVVPDLWSLYKWSCWASPAALRKGYETTFFVSFLQETPMLLPEKSEVKECLWSSPMQYLQMHRDKKIHLSSPQFYEITRFTRKGSFDKLQKFAQERDKCEVAFYLPILYLCDDGIVSVLPGSFSIGDDFYIGDARSSLELRQINCTIEQFQLKSKRIHRIETIGSPSTAVRLNFKPLRDHLLPICEAYMAPEIFTETNSGSHGRAVDIWSVGCVMVEMASGKDGRKEDLSTLESNEPERRSFRRYNVT</sequence>
<evidence type="ECO:0000259" key="9">
    <source>
        <dbReference type="PROSITE" id="PS51462"/>
    </source>
</evidence>
<dbReference type="AlphaFoldDB" id="A0A1B0ADF0"/>
<dbReference type="EnsemblMetazoa" id="GPAI042073-RA">
    <property type="protein sequence ID" value="GPAI042073-PA"/>
    <property type="gene ID" value="GPAI042073"/>
</dbReference>
<dbReference type="PANTHER" id="PTHR12318:SF0">
    <property type="entry name" value="ACYL-COENZYME A DIPHOSPHATASE NUDT19"/>
    <property type="match status" value="1"/>
</dbReference>
<dbReference type="GO" id="GO:0005739">
    <property type="term" value="C:mitochondrion"/>
    <property type="evidence" value="ECO:0007669"/>
    <property type="project" value="TreeGrafter"/>
</dbReference>
<dbReference type="Gene3D" id="3.90.79.10">
    <property type="entry name" value="Nucleoside Triphosphate Pyrophosphohydrolase"/>
    <property type="match status" value="1"/>
</dbReference>
<evidence type="ECO:0000313" key="10">
    <source>
        <dbReference type="EnsemblMetazoa" id="GPAI042073-PA"/>
    </source>
</evidence>
<name>A0A1B0ADF0_GLOPL</name>
<keyword evidence="11" id="KW-1185">Reference proteome</keyword>
<dbReference type="GO" id="GO:0046872">
    <property type="term" value="F:metal ion binding"/>
    <property type="evidence" value="ECO:0007669"/>
    <property type="project" value="UniProtKB-KW"/>
</dbReference>
<dbReference type="InterPro" id="IPR039121">
    <property type="entry name" value="NUDT19"/>
</dbReference>
<dbReference type="STRING" id="7398.A0A1B0ADF0"/>
<evidence type="ECO:0000256" key="4">
    <source>
        <dbReference type="ARBA" id="ARBA00022723"/>
    </source>
</evidence>
<evidence type="ECO:0000313" key="11">
    <source>
        <dbReference type="Proteomes" id="UP000092445"/>
    </source>
</evidence>